<name>A0A1I6TAE6_9CAUL</name>
<dbReference type="Gene3D" id="1.25.40.10">
    <property type="entry name" value="Tetratricopeptide repeat domain"/>
    <property type="match status" value="1"/>
</dbReference>
<dbReference type="InterPro" id="IPR011250">
    <property type="entry name" value="OMP/PagP_B-barrel"/>
</dbReference>
<reference evidence="2" key="1">
    <citation type="submission" date="2016-10" db="EMBL/GenBank/DDBJ databases">
        <authorList>
            <person name="Varghese N."/>
            <person name="Submissions S."/>
        </authorList>
    </citation>
    <scope>NUCLEOTIDE SEQUENCE [LARGE SCALE GENOMIC DNA]</scope>
    <source>
        <strain evidence="2">CGMCC 1.10683</strain>
    </source>
</reference>
<protein>
    <submittedName>
        <fullName evidence="1">Outer membrane protein, YaiO family</fullName>
    </submittedName>
</protein>
<dbReference type="InterPro" id="IPR019734">
    <property type="entry name" value="TPR_rpt"/>
</dbReference>
<dbReference type="SUPFAM" id="SSF56925">
    <property type="entry name" value="OMPA-like"/>
    <property type="match status" value="1"/>
</dbReference>
<dbReference type="SMART" id="SM00028">
    <property type="entry name" value="TPR"/>
    <property type="match status" value="3"/>
</dbReference>
<dbReference type="NCBIfam" id="TIGR04390">
    <property type="entry name" value="OMP_YaiO_dom"/>
    <property type="match status" value="1"/>
</dbReference>
<sequence>MIGVPLEPPPAAVQVDPDSLYRSAVSDRRAGRAAEAAAKLEQVLLARPEDVDARLNLGLALLTLGRLDEAHGELERVTDRAPVYADAWIGLARIAQRRGDPVAARDYLERAQAAGSDSLEVAGLRRSLRPEETWRVEVAAARSRLSGGLPDWSEARVATSRRLGDLWTVGLAVESTERFDDRDVHLEARVDRRFARGAAYVAVGGAPDADYRPELAVAAGGQARLAGSLAATFDASLARYPTGTVTGLHPGLALDLAGGRFQLSGRWINVWDERGDYRSGYAASARWQATDRLALRVGHADAPESSDGSTTQVAAWSVGAELGLTDRLLLRTGYVSEDRDAYDRHELSLGLGWRF</sequence>
<dbReference type="AlphaFoldDB" id="A0A1I6TAE6"/>
<dbReference type="RefSeq" id="WP_092312853.1">
    <property type="nucleotide sequence ID" value="NZ_FOZV01000009.1"/>
</dbReference>
<dbReference type="InterPro" id="IPR030887">
    <property type="entry name" value="Beta-barrel_YaiO"/>
</dbReference>
<dbReference type="OrthoDB" id="8038200at2"/>
<dbReference type="Proteomes" id="UP000198788">
    <property type="component" value="Unassembled WGS sequence"/>
</dbReference>
<dbReference type="SUPFAM" id="SSF48452">
    <property type="entry name" value="TPR-like"/>
    <property type="match status" value="1"/>
</dbReference>
<evidence type="ECO:0000313" key="1">
    <source>
        <dbReference type="EMBL" id="SFS86194.1"/>
    </source>
</evidence>
<proteinExistence type="predicted"/>
<dbReference type="Pfam" id="PF14559">
    <property type="entry name" value="TPR_19"/>
    <property type="match status" value="1"/>
</dbReference>
<keyword evidence="2" id="KW-1185">Reference proteome</keyword>
<dbReference type="EMBL" id="FOZV01000009">
    <property type="protein sequence ID" value="SFS86194.1"/>
    <property type="molecule type" value="Genomic_DNA"/>
</dbReference>
<evidence type="ECO:0000313" key="2">
    <source>
        <dbReference type="Proteomes" id="UP000198788"/>
    </source>
</evidence>
<dbReference type="InterPro" id="IPR011990">
    <property type="entry name" value="TPR-like_helical_dom_sf"/>
</dbReference>
<gene>
    <name evidence="1" type="ORF">SAMN05192570_3068</name>
</gene>
<organism evidence="1 2">
    <name type="scientific">Brevundimonas viscosa</name>
    <dbReference type="NCBI Taxonomy" id="871741"/>
    <lineage>
        <taxon>Bacteria</taxon>
        <taxon>Pseudomonadati</taxon>
        <taxon>Pseudomonadota</taxon>
        <taxon>Alphaproteobacteria</taxon>
        <taxon>Caulobacterales</taxon>
        <taxon>Caulobacteraceae</taxon>
        <taxon>Brevundimonas</taxon>
    </lineage>
</organism>
<dbReference type="STRING" id="871741.SAMN05192570_3068"/>
<accession>A0A1I6TAE6</accession>